<dbReference type="AlphaFoldDB" id="A0A0A0DID2"/>
<accession>A0A0A0DID2</accession>
<name>A0A0A0DID2_9STRE</name>
<dbReference type="STRING" id="176090.SSIN_0432"/>
<organism evidence="4 5">
    <name type="scientific">Streptococcus sinensis</name>
    <dbReference type="NCBI Taxonomy" id="176090"/>
    <lineage>
        <taxon>Bacteria</taxon>
        <taxon>Bacillati</taxon>
        <taxon>Bacillota</taxon>
        <taxon>Bacilli</taxon>
        <taxon>Lactobacillales</taxon>
        <taxon>Streptococcaceae</taxon>
        <taxon>Streptococcus</taxon>
    </lineage>
</organism>
<dbReference type="Proteomes" id="UP000030019">
    <property type="component" value="Unassembled WGS sequence"/>
</dbReference>
<comment type="caution">
    <text evidence="4">The sequence shown here is derived from an EMBL/GenBank/DDBJ whole genome shotgun (WGS) entry which is preliminary data.</text>
</comment>
<dbReference type="PANTHER" id="PTHR34580">
    <property type="match status" value="1"/>
</dbReference>
<dbReference type="InterPro" id="IPR028349">
    <property type="entry name" value="PafC-like"/>
</dbReference>
<dbReference type="eggNOG" id="COG2378">
    <property type="taxonomic scope" value="Bacteria"/>
</dbReference>
<dbReference type="InterPro" id="IPR036390">
    <property type="entry name" value="WH_DNA-bd_sf"/>
</dbReference>
<evidence type="ECO:0000256" key="2">
    <source>
        <dbReference type="ARBA" id="ARBA00023163"/>
    </source>
</evidence>
<dbReference type="Pfam" id="PF08279">
    <property type="entry name" value="HTH_11"/>
    <property type="match status" value="1"/>
</dbReference>
<dbReference type="PIRSF" id="PIRSF016838">
    <property type="entry name" value="PafC"/>
    <property type="match status" value="1"/>
</dbReference>
<gene>
    <name evidence="4" type="ORF">SSIN_0432</name>
</gene>
<keyword evidence="2" id="KW-0804">Transcription</keyword>
<dbReference type="InterPro" id="IPR013196">
    <property type="entry name" value="HTH_11"/>
</dbReference>
<evidence type="ECO:0000313" key="5">
    <source>
        <dbReference type="Proteomes" id="UP000030019"/>
    </source>
</evidence>
<sequence length="299" mass="35204">MQNNRLFRILYYILERGKVTATELAEKFEVSVRTIYRDVDSLSSAGIPIYTTQGKGGGIEIAEDYVLRKSLLTAEEKEQIMAALQGLNSTSQLYQSDLLTKLSALFQVKNPNWIEVDFNHWQNDKVYEETFHQLKTAILGKHLVSFSYFASNERETNRCVKPVRLLFKSQNWYLYAFCLLRQEFRYFKLSRLKNLERLEERFEDSFEDVVLEKELTYENTIELAVKFDRKVTFRVYDEISGDIRTDAEGNLYTEIDIPNDHRLYSYILSFGDAVEVLDPPEIRVKMKEMIHKLAEKYKT</sequence>
<dbReference type="Pfam" id="PF13280">
    <property type="entry name" value="WYL"/>
    <property type="match status" value="1"/>
</dbReference>
<dbReference type="PROSITE" id="PS52050">
    <property type="entry name" value="WYL"/>
    <property type="match status" value="1"/>
</dbReference>
<dbReference type="PATRIC" id="fig|176090.4.peg.426"/>
<keyword evidence="1" id="KW-0805">Transcription regulation</keyword>
<dbReference type="EMBL" id="JPEN01000033">
    <property type="protein sequence ID" value="KGM37785.1"/>
    <property type="molecule type" value="Genomic_DNA"/>
</dbReference>
<dbReference type="PANTHER" id="PTHR34580:SF1">
    <property type="entry name" value="PROTEIN PAFC"/>
    <property type="match status" value="1"/>
</dbReference>
<keyword evidence="5" id="KW-1185">Reference proteome</keyword>
<dbReference type="Gene3D" id="1.10.10.10">
    <property type="entry name" value="Winged helix-like DNA-binding domain superfamily/Winged helix DNA-binding domain"/>
    <property type="match status" value="1"/>
</dbReference>
<reference evidence="4 5" key="1">
    <citation type="submission" date="2014-06" db="EMBL/GenBank/DDBJ databases">
        <authorList>
            <person name="Teng J.L."/>
            <person name="Huang Y."/>
            <person name="Tse H."/>
            <person name="Lau S.K."/>
            <person name="Woo P.C."/>
        </authorList>
    </citation>
    <scope>NUCLEOTIDE SEQUENCE [LARGE SCALE GENOMIC DNA]</scope>
    <source>
        <strain evidence="4 5">HKU4</strain>
    </source>
</reference>
<dbReference type="InterPro" id="IPR036388">
    <property type="entry name" value="WH-like_DNA-bd_sf"/>
</dbReference>
<dbReference type="Pfam" id="PF25583">
    <property type="entry name" value="WCX"/>
    <property type="match status" value="1"/>
</dbReference>
<dbReference type="RefSeq" id="WP_037615181.1">
    <property type="nucleotide sequence ID" value="NZ_JPEN01000033.1"/>
</dbReference>
<dbReference type="SUPFAM" id="SSF46785">
    <property type="entry name" value="Winged helix' DNA-binding domain"/>
    <property type="match status" value="1"/>
</dbReference>
<evidence type="ECO:0000259" key="3">
    <source>
        <dbReference type="PROSITE" id="PS51000"/>
    </source>
</evidence>
<dbReference type="InterPro" id="IPR057727">
    <property type="entry name" value="WCX_dom"/>
</dbReference>
<dbReference type="InterPro" id="IPR026881">
    <property type="entry name" value="WYL_dom"/>
</dbReference>
<dbReference type="PROSITE" id="PS51000">
    <property type="entry name" value="HTH_DEOR_2"/>
    <property type="match status" value="1"/>
</dbReference>
<dbReference type="InterPro" id="IPR001034">
    <property type="entry name" value="DeoR_HTH"/>
</dbReference>
<evidence type="ECO:0000313" key="4">
    <source>
        <dbReference type="EMBL" id="KGM37785.1"/>
    </source>
</evidence>
<proteinExistence type="predicted"/>
<evidence type="ECO:0000256" key="1">
    <source>
        <dbReference type="ARBA" id="ARBA00023015"/>
    </source>
</evidence>
<feature type="domain" description="HTH deoR-type" evidence="3">
    <location>
        <begin position="2"/>
        <end position="60"/>
    </location>
</feature>
<protein>
    <submittedName>
        <fullName evidence="4">Transcriptional regulator, DeoR family</fullName>
    </submittedName>
</protein>
<dbReference type="GO" id="GO:0003700">
    <property type="term" value="F:DNA-binding transcription factor activity"/>
    <property type="evidence" value="ECO:0007669"/>
    <property type="project" value="InterPro"/>
</dbReference>
<dbReference type="InterPro" id="IPR051534">
    <property type="entry name" value="CBASS_pafABC_assoc_protein"/>
</dbReference>